<dbReference type="AlphaFoldDB" id="A0A4C2A9R2"/>
<evidence type="ECO:0000313" key="2">
    <source>
        <dbReference type="EMBL" id="GBP97416.1"/>
    </source>
</evidence>
<evidence type="ECO:0000313" key="3">
    <source>
        <dbReference type="Proteomes" id="UP000299102"/>
    </source>
</evidence>
<evidence type="ECO:0000256" key="1">
    <source>
        <dbReference type="SAM" id="MobiDB-lite"/>
    </source>
</evidence>
<accession>A0A4C2A9R2</accession>
<dbReference type="Proteomes" id="UP000299102">
    <property type="component" value="Unassembled WGS sequence"/>
</dbReference>
<sequence length="461" mass="49329">MLLSQVCAKPILKLWYLLPTRDGALKLRITDKDRVTGHTFPPCGSVPVVDTVNVPIIVKRGRLDKSHSTPAYDNSGEDSDTPPAIEPRKDFLIITPPVPPPRPKKPGDSAINVPVPPPKPPGLLAAITVATTNSQSVQPSNPGLSIQATQDNANEESQKPFLFNTTTPQEPANEASGELQTPTKTRSLTLKKKHSLISKRRNVNLKVLGTGDIQASTSNCLNEISSKDLFSENESSGEENESVVSKHLCTPSPQGTKDIQPVSVSSKASSAAPTPTKSDRRYLGSLRKLTKGTLPFKSSNSSDKKQSNDIPVPTDQFRSYRKVPGGSFAIQIGANTPGYHDTSMHPFNSSPKTCSDYNKTQQIFHQTQTSPEIAISPTPEQVSQCINKRLTHSSSRCSIASTSESATIALGPPSSPAPVPGCPSSFCNVILASTSTINCLPQSPAKLEINQQSTLTSPSKA</sequence>
<feature type="region of interest" description="Disordered" evidence="1">
    <location>
        <begin position="231"/>
        <end position="319"/>
    </location>
</feature>
<dbReference type="STRING" id="151549.A0A4C2A9R2"/>
<feature type="compositionally biased region" description="Polar residues" evidence="1">
    <location>
        <begin position="133"/>
        <end position="152"/>
    </location>
</feature>
<proteinExistence type="predicted"/>
<dbReference type="EMBL" id="BGZK01002932">
    <property type="protein sequence ID" value="GBP97416.1"/>
    <property type="molecule type" value="Genomic_DNA"/>
</dbReference>
<protein>
    <submittedName>
        <fullName evidence="2">Uncharacterized protein</fullName>
    </submittedName>
</protein>
<reference evidence="2 3" key="1">
    <citation type="journal article" date="2019" name="Commun. Biol.">
        <title>The bagworm genome reveals a unique fibroin gene that provides high tensile strength.</title>
        <authorList>
            <person name="Kono N."/>
            <person name="Nakamura H."/>
            <person name="Ohtoshi R."/>
            <person name="Tomita M."/>
            <person name="Numata K."/>
            <person name="Arakawa K."/>
        </authorList>
    </citation>
    <scope>NUCLEOTIDE SEQUENCE [LARGE SCALE GENOMIC DNA]</scope>
</reference>
<name>A0A4C2A9R2_EUMVA</name>
<organism evidence="2 3">
    <name type="scientific">Eumeta variegata</name>
    <name type="common">Bagworm moth</name>
    <name type="synonym">Eumeta japonica</name>
    <dbReference type="NCBI Taxonomy" id="151549"/>
    <lineage>
        <taxon>Eukaryota</taxon>
        <taxon>Metazoa</taxon>
        <taxon>Ecdysozoa</taxon>
        <taxon>Arthropoda</taxon>
        <taxon>Hexapoda</taxon>
        <taxon>Insecta</taxon>
        <taxon>Pterygota</taxon>
        <taxon>Neoptera</taxon>
        <taxon>Endopterygota</taxon>
        <taxon>Lepidoptera</taxon>
        <taxon>Glossata</taxon>
        <taxon>Ditrysia</taxon>
        <taxon>Tineoidea</taxon>
        <taxon>Psychidae</taxon>
        <taxon>Oiketicinae</taxon>
        <taxon>Eumeta</taxon>
    </lineage>
</organism>
<comment type="caution">
    <text evidence="2">The sequence shown here is derived from an EMBL/GenBank/DDBJ whole genome shotgun (WGS) entry which is preliminary data.</text>
</comment>
<feature type="region of interest" description="Disordered" evidence="1">
    <location>
        <begin position="133"/>
        <end position="195"/>
    </location>
</feature>
<feature type="region of interest" description="Disordered" evidence="1">
    <location>
        <begin position="92"/>
        <end position="111"/>
    </location>
</feature>
<feature type="compositionally biased region" description="Low complexity" evidence="1">
    <location>
        <begin position="261"/>
        <end position="276"/>
    </location>
</feature>
<feature type="region of interest" description="Disordered" evidence="1">
    <location>
        <begin position="65"/>
        <end position="86"/>
    </location>
</feature>
<feature type="compositionally biased region" description="Polar residues" evidence="1">
    <location>
        <begin position="178"/>
        <end position="188"/>
    </location>
</feature>
<gene>
    <name evidence="2" type="ORF">EVAR_70700_1</name>
</gene>
<dbReference type="OrthoDB" id="74412at2759"/>
<keyword evidence="3" id="KW-1185">Reference proteome</keyword>